<evidence type="ECO:0000259" key="1">
    <source>
        <dbReference type="Pfam" id="PF13649"/>
    </source>
</evidence>
<dbReference type="GO" id="GO:0008168">
    <property type="term" value="F:methyltransferase activity"/>
    <property type="evidence" value="ECO:0007669"/>
    <property type="project" value="UniProtKB-KW"/>
</dbReference>
<organism evidence="2 3">
    <name type="scientific">Maribacter dokdonensis</name>
    <dbReference type="NCBI Taxonomy" id="320912"/>
    <lineage>
        <taxon>Bacteria</taxon>
        <taxon>Pseudomonadati</taxon>
        <taxon>Bacteroidota</taxon>
        <taxon>Flavobacteriia</taxon>
        <taxon>Flavobacteriales</taxon>
        <taxon>Flavobacteriaceae</taxon>
        <taxon>Maribacter</taxon>
    </lineage>
</organism>
<dbReference type="GO" id="GO:0032259">
    <property type="term" value="P:methylation"/>
    <property type="evidence" value="ECO:0007669"/>
    <property type="project" value="UniProtKB-KW"/>
</dbReference>
<evidence type="ECO:0000313" key="2">
    <source>
        <dbReference type="EMBL" id="SEC45706.1"/>
    </source>
</evidence>
<protein>
    <submittedName>
        <fullName evidence="2">Methyltransferase domain-containing protein</fullName>
    </submittedName>
</protein>
<evidence type="ECO:0000313" key="3">
    <source>
        <dbReference type="Proteomes" id="UP000183038"/>
    </source>
</evidence>
<dbReference type="EMBL" id="FNTB01000001">
    <property type="protein sequence ID" value="SEC45706.1"/>
    <property type="molecule type" value="Genomic_DNA"/>
</dbReference>
<dbReference type="Pfam" id="PF13649">
    <property type="entry name" value="Methyltransf_25"/>
    <property type="match status" value="1"/>
</dbReference>
<keyword evidence="2" id="KW-0808">Transferase</keyword>
<dbReference type="InterPro" id="IPR029063">
    <property type="entry name" value="SAM-dependent_MTases_sf"/>
</dbReference>
<sequence length="276" mass="31852">MKKQIKEFTGAILVQLQPEKAKSLIKKGISFNVGNELNLNERLMRAALLKQAEKNKDFNLLANYHKNFWEQTGRKYFSEKESVLNNFFLPHCLPVFEMLKKLLKDSPEEYHTMVEIGTGSGEVLEYLSRQFPQIEKFIGIDLSADQIEFNTKKYQQYPNIDFVVADGAEWIRENGTDNIIVFTSGGVLEYFTQQQLKHLFNYLNLLKNTIFIAIEPIGVDVDFTKNPNSQPYGIERSFSHNYTQLFEDTGFSLWYQSVIEGVQKEADFGVFGAINL</sequence>
<name>A0A1H4SN80_9FLAO</name>
<gene>
    <name evidence="2" type="ORF">SAMN05192540_3221</name>
</gene>
<dbReference type="OrthoDB" id="4760357at2"/>
<dbReference type="Proteomes" id="UP000183038">
    <property type="component" value="Unassembled WGS sequence"/>
</dbReference>
<reference evidence="2 3" key="1">
    <citation type="submission" date="2016-10" db="EMBL/GenBank/DDBJ databases">
        <authorList>
            <person name="de Groot N.N."/>
        </authorList>
    </citation>
    <scope>NUCLEOTIDE SEQUENCE [LARGE SCALE GENOMIC DNA]</scope>
    <source>
        <strain evidence="2 3">MAR_2009_71</strain>
    </source>
</reference>
<dbReference type="AlphaFoldDB" id="A0A1H4SN80"/>
<dbReference type="SUPFAM" id="SSF53335">
    <property type="entry name" value="S-adenosyl-L-methionine-dependent methyltransferases"/>
    <property type="match status" value="1"/>
</dbReference>
<dbReference type="Gene3D" id="3.40.50.150">
    <property type="entry name" value="Vaccinia Virus protein VP39"/>
    <property type="match status" value="1"/>
</dbReference>
<proteinExistence type="predicted"/>
<dbReference type="CDD" id="cd02440">
    <property type="entry name" value="AdoMet_MTases"/>
    <property type="match status" value="1"/>
</dbReference>
<keyword evidence="2" id="KW-0489">Methyltransferase</keyword>
<accession>A0A1H4SN80</accession>
<dbReference type="InterPro" id="IPR041698">
    <property type="entry name" value="Methyltransf_25"/>
</dbReference>
<feature type="domain" description="Methyltransferase" evidence="1">
    <location>
        <begin position="114"/>
        <end position="201"/>
    </location>
</feature>
<dbReference type="RefSeq" id="WP_074674056.1">
    <property type="nucleotide sequence ID" value="NZ_FNTB01000001.1"/>
</dbReference>